<gene>
    <name evidence="2" type="ORF">SAMN05216282_10217</name>
</gene>
<proteinExistence type="predicted"/>
<name>A0A1G8Y6G7_9MICO</name>
<keyword evidence="1" id="KW-1133">Transmembrane helix</keyword>
<keyword evidence="3" id="KW-1185">Reference proteome</keyword>
<dbReference type="Proteomes" id="UP000198701">
    <property type="component" value="Unassembled WGS sequence"/>
</dbReference>
<feature type="transmembrane region" description="Helical" evidence="1">
    <location>
        <begin position="53"/>
        <end position="73"/>
    </location>
</feature>
<keyword evidence="1" id="KW-0812">Transmembrane</keyword>
<dbReference type="OrthoDB" id="572373at2"/>
<evidence type="ECO:0000313" key="2">
    <source>
        <dbReference type="EMBL" id="SDJ97755.1"/>
    </source>
</evidence>
<accession>A0A1G8Y6G7</accession>
<feature type="transmembrane region" description="Helical" evidence="1">
    <location>
        <begin position="80"/>
        <end position="103"/>
    </location>
</feature>
<organism evidence="2 3">
    <name type="scientific">Cryobacterium psychrotolerans</name>
    <dbReference type="NCBI Taxonomy" id="386301"/>
    <lineage>
        <taxon>Bacteria</taxon>
        <taxon>Bacillati</taxon>
        <taxon>Actinomycetota</taxon>
        <taxon>Actinomycetes</taxon>
        <taxon>Micrococcales</taxon>
        <taxon>Microbacteriaceae</taxon>
        <taxon>Cryobacterium</taxon>
    </lineage>
</organism>
<dbReference type="EMBL" id="FNFU01000002">
    <property type="protein sequence ID" value="SDJ97755.1"/>
    <property type="molecule type" value="Genomic_DNA"/>
</dbReference>
<feature type="transmembrane region" description="Helical" evidence="1">
    <location>
        <begin position="109"/>
        <end position="126"/>
    </location>
</feature>
<keyword evidence="1" id="KW-0472">Membrane</keyword>
<protein>
    <submittedName>
        <fullName evidence="2">Uncharacterized protein</fullName>
    </submittedName>
</protein>
<evidence type="ECO:0000313" key="3">
    <source>
        <dbReference type="Proteomes" id="UP000198701"/>
    </source>
</evidence>
<dbReference type="RefSeq" id="WP_092321365.1">
    <property type="nucleotide sequence ID" value="NZ_FNFU01000002.1"/>
</dbReference>
<feature type="transmembrane region" description="Helical" evidence="1">
    <location>
        <begin position="12"/>
        <end position="33"/>
    </location>
</feature>
<sequence>MFKSPNRILGIIFGAVYILVGLWGFTVTSTVGFMTTSGELLIGVFEVNPLLNVAHLILGAALLIAGLAGVMAAKIANGTVGALLLVVGIVGFFIVDTTMNVLALNTADHYLHLVSAVVLVAVALAAERTLTSDAMAPAEQRAQRRTSDTD</sequence>
<dbReference type="STRING" id="386301.SAMN05216282_10217"/>
<reference evidence="2 3" key="1">
    <citation type="submission" date="2016-10" db="EMBL/GenBank/DDBJ databases">
        <authorList>
            <person name="de Groot N.N."/>
        </authorList>
    </citation>
    <scope>NUCLEOTIDE SEQUENCE [LARGE SCALE GENOMIC DNA]</scope>
    <source>
        <strain evidence="2 3">CGMCC 1.5382</strain>
    </source>
</reference>
<evidence type="ECO:0000256" key="1">
    <source>
        <dbReference type="SAM" id="Phobius"/>
    </source>
</evidence>
<dbReference type="AlphaFoldDB" id="A0A1G8Y6G7"/>
<dbReference type="Pfam" id="PF14325">
    <property type="entry name" value="DUF4383"/>
    <property type="match status" value="1"/>
</dbReference>